<reference evidence="10" key="3">
    <citation type="submission" date="2025-09" db="UniProtKB">
        <authorList>
            <consortium name="Ensembl"/>
        </authorList>
    </citation>
    <scope>IDENTIFICATION</scope>
</reference>
<protein>
    <submittedName>
        <fullName evidence="10">Glycerophosphodiester phosphodiesterase domain containing 5</fullName>
    </submittedName>
</protein>
<keyword evidence="4" id="KW-0378">Hydrolase</keyword>
<evidence type="ECO:0000256" key="3">
    <source>
        <dbReference type="ARBA" id="ARBA00022692"/>
    </source>
</evidence>
<dbReference type="GO" id="GO:0008889">
    <property type="term" value="F:glycerophosphodiester phosphodiesterase activity"/>
    <property type="evidence" value="ECO:0007669"/>
    <property type="project" value="TreeGrafter"/>
</dbReference>
<keyword evidence="7" id="KW-0325">Glycoprotein</keyword>
<feature type="transmembrane region" description="Helical" evidence="8">
    <location>
        <begin position="495"/>
        <end position="514"/>
    </location>
</feature>
<feature type="transmembrane region" description="Helical" evidence="8">
    <location>
        <begin position="162"/>
        <end position="184"/>
    </location>
</feature>
<feature type="transmembrane region" description="Helical" evidence="8">
    <location>
        <begin position="196"/>
        <end position="213"/>
    </location>
</feature>
<evidence type="ECO:0000256" key="4">
    <source>
        <dbReference type="ARBA" id="ARBA00022801"/>
    </source>
</evidence>
<dbReference type="GO" id="GO:0005886">
    <property type="term" value="C:plasma membrane"/>
    <property type="evidence" value="ECO:0007669"/>
    <property type="project" value="TreeGrafter"/>
</dbReference>
<dbReference type="Gene3D" id="3.20.20.190">
    <property type="entry name" value="Phosphatidylinositol (PI) phosphodiesterase"/>
    <property type="match status" value="1"/>
</dbReference>
<dbReference type="PROSITE" id="PS51257">
    <property type="entry name" value="PROKAR_LIPOPROTEIN"/>
    <property type="match status" value="1"/>
</dbReference>
<evidence type="ECO:0000256" key="6">
    <source>
        <dbReference type="ARBA" id="ARBA00023136"/>
    </source>
</evidence>
<reference evidence="10" key="2">
    <citation type="submission" date="2025-08" db="UniProtKB">
        <authorList>
            <consortium name="Ensembl"/>
        </authorList>
    </citation>
    <scope>IDENTIFICATION</scope>
</reference>
<evidence type="ECO:0000313" key="10">
    <source>
        <dbReference type="Ensembl" id="ENSTRUP00000069064.1"/>
    </source>
</evidence>
<feature type="transmembrane region" description="Helical" evidence="8">
    <location>
        <begin position="42"/>
        <end position="63"/>
    </location>
</feature>
<dbReference type="PANTHER" id="PTHR23344">
    <property type="entry name" value="GLYCEROPHOSPHORYL DIESTER PHOSPHODIESTERASE"/>
    <property type="match status" value="1"/>
</dbReference>
<keyword evidence="5 8" id="KW-1133">Transmembrane helix</keyword>
<proteinExistence type="inferred from homology"/>
<dbReference type="OrthoDB" id="1058301at2759"/>
<dbReference type="InterPro" id="IPR030395">
    <property type="entry name" value="GP_PDE_dom"/>
</dbReference>
<sequence>MVKHQPLQVYEKQILLSFVTGLYGCRWKRYQRSQDESSKWECVWFMILCSSFLLLLSWVYFWFVAQNDFNEFNWSIYNRSGEWMDETLPIILSTAVGFSYVTFLMILALFHVSLGQQLNLFWLHKVGVSAALLSTLSGVLSVDDIWGEEWHILRVSLQSTAPFLHILALASVTALSWFVAGYVIGRERSNLQGTVMLLYFILVFLVYLAPLMFTCPCIMDRHRLKARPAVIGRRGAPMLAPENTLMSFSRALQQGTSSVEADVSISVDGVPFLMRDHTLRRTTDVGQIFPDRQFSEASFFNWTEIRSLNAGQWFLKSDPYWTVQALTARDRSKISNQTVCSLVEMLRLVARSNSSALINIRKPPSGHPRYQNWFMDTLWAVQKSGISQKRVTWSPDTHRGRVRGFHMAANEKLPVKEVKQRGITSLTLHYSKVHPKDIEEYLANNVSVTVYPVNKAWLYSIMWCSGVPSVSSDAPQVLRKVSYPIWLMSQNAYKFIWMASDLVSLTTVIGIFCFQNYHMIRWRMSDAQHCNAEWIVLNAVRCHSNRDVNVMKEKLLFSGDLTMELPSPEEISQQRTEAIPFFQADSSPGFHSSVTMS</sequence>
<organism evidence="10 11">
    <name type="scientific">Takifugu rubripes</name>
    <name type="common">Japanese pufferfish</name>
    <name type="synonym">Fugu rubripes</name>
    <dbReference type="NCBI Taxonomy" id="31033"/>
    <lineage>
        <taxon>Eukaryota</taxon>
        <taxon>Metazoa</taxon>
        <taxon>Chordata</taxon>
        <taxon>Craniata</taxon>
        <taxon>Vertebrata</taxon>
        <taxon>Euteleostomi</taxon>
        <taxon>Actinopterygii</taxon>
        <taxon>Neopterygii</taxon>
        <taxon>Teleostei</taxon>
        <taxon>Neoteleostei</taxon>
        <taxon>Acanthomorphata</taxon>
        <taxon>Eupercaria</taxon>
        <taxon>Tetraodontiformes</taxon>
        <taxon>Tetradontoidea</taxon>
        <taxon>Tetraodontidae</taxon>
        <taxon>Takifugu</taxon>
    </lineage>
</organism>
<dbReference type="Pfam" id="PF03009">
    <property type="entry name" value="GDPD"/>
    <property type="match status" value="1"/>
</dbReference>
<dbReference type="GO" id="GO:0045666">
    <property type="term" value="P:positive regulation of neuron differentiation"/>
    <property type="evidence" value="ECO:0007669"/>
    <property type="project" value="TreeGrafter"/>
</dbReference>
<keyword evidence="11" id="KW-1185">Reference proteome</keyword>
<dbReference type="AlphaFoldDB" id="A0A674N741"/>
<dbReference type="Proteomes" id="UP000005226">
    <property type="component" value="Chromosome 15"/>
</dbReference>
<dbReference type="GO" id="GO:0006629">
    <property type="term" value="P:lipid metabolic process"/>
    <property type="evidence" value="ECO:0007669"/>
    <property type="project" value="InterPro"/>
</dbReference>
<dbReference type="InterPro" id="IPR017946">
    <property type="entry name" value="PLC-like_Pdiesterase_TIM-brl"/>
</dbReference>
<evidence type="ECO:0000313" key="11">
    <source>
        <dbReference type="Proteomes" id="UP000005226"/>
    </source>
</evidence>
<dbReference type="PROSITE" id="PS51704">
    <property type="entry name" value="GP_PDE"/>
    <property type="match status" value="1"/>
</dbReference>
<evidence type="ECO:0000256" key="2">
    <source>
        <dbReference type="ARBA" id="ARBA00007277"/>
    </source>
</evidence>
<reference evidence="10 11" key="1">
    <citation type="journal article" date="2011" name="Genome Biol. Evol.">
        <title>Integration of the genetic map and genome assembly of fugu facilitates insights into distinct features of genome evolution in teleosts and mammals.</title>
        <authorList>
            <person name="Kai W."/>
            <person name="Kikuchi K."/>
            <person name="Tohari S."/>
            <person name="Chew A.K."/>
            <person name="Tay A."/>
            <person name="Fujiwara A."/>
            <person name="Hosoya S."/>
            <person name="Suetake H."/>
            <person name="Naruse K."/>
            <person name="Brenner S."/>
            <person name="Suzuki Y."/>
            <person name="Venkatesh B."/>
        </authorList>
    </citation>
    <scope>NUCLEOTIDE SEQUENCE [LARGE SCALE GENOMIC DNA]</scope>
</reference>
<gene>
    <name evidence="10" type="primary">gdpd5a</name>
</gene>
<dbReference type="Ensembl" id="ENSTRUT00000066108.1">
    <property type="protein sequence ID" value="ENSTRUP00000069064.1"/>
    <property type="gene ID" value="ENSTRUG00000003607.3"/>
</dbReference>
<evidence type="ECO:0000256" key="7">
    <source>
        <dbReference type="ARBA" id="ARBA00023180"/>
    </source>
</evidence>
<dbReference type="GeneID" id="101079629"/>
<feature type="transmembrane region" description="Helical" evidence="8">
    <location>
        <begin position="122"/>
        <end position="142"/>
    </location>
</feature>
<keyword evidence="3 8" id="KW-0812">Transmembrane</keyword>
<comment type="similarity">
    <text evidence="2">Belongs to the glycerophosphoryl diester phosphodiesterase family.</text>
</comment>
<comment type="subcellular location">
    <subcellularLocation>
        <location evidence="1">Membrane</location>
        <topology evidence="1">Multi-pass membrane protein</topology>
    </subcellularLocation>
</comment>
<evidence type="ECO:0000259" key="9">
    <source>
        <dbReference type="PROSITE" id="PS51704"/>
    </source>
</evidence>
<dbReference type="SUPFAM" id="SSF51695">
    <property type="entry name" value="PLC-like phosphodiesterases"/>
    <property type="match status" value="1"/>
</dbReference>
<dbReference type="PANTHER" id="PTHR23344:SF49">
    <property type="entry name" value="GLYCEROPHOSPHODIESTER PHOSPHODIESTERASE DOMAIN-CONTAINING 5A"/>
    <property type="match status" value="1"/>
</dbReference>
<dbReference type="GeneTree" id="ENSGT00940000159690"/>
<feature type="domain" description="GP-PDE" evidence="9">
    <location>
        <begin position="228"/>
        <end position="482"/>
    </location>
</feature>
<evidence type="ECO:0000256" key="5">
    <source>
        <dbReference type="ARBA" id="ARBA00022989"/>
    </source>
</evidence>
<evidence type="ECO:0000256" key="8">
    <source>
        <dbReference type="SAM" id="Phobius"/>
    </source>
</evidence>
<feature type="transmembrane region" description="Helical" evidence="8">
    <location>
        <begin position="90"/>
        <end position="110"/>
    </location>
</feature>
<dbReference type="InParanoid" id="A0A674N741"/>
<dbReference type="RefSeq" id="XP_029704903.1">
    <property type="nucleotide sequence ID" value="XM_029849043.1"/>
</dbReference>
<accession>A0A674N741</accession>
<evidence type="ECO:0000256" key="1">
    <source>
        <dbReference type="ARBA" id="ARBA00004141"/>
    </source>
</evidence>
<keyword evidence="6 8" id="KW-0472">Membrane</keyword>
<name>A0A674N741_TAKRU</name>